<dbReference type="InterPro" id="IPR047197">
    <property type="entry name" value="THYN1-like_EVE"/>
</dbReference>
<dbReference type="InterPro" id="IPR002740">
    <property type="entry name" value="EVE_domain"/>
</dbReference>
<dbReference type="InterPro" id="IPR015947">
    <property type="entry name" value="PUA-like_sf"/>
</dbReference>
<dbReference type="SUPFAM" id="SSF88697">
    <property type="entry name" value="PUA domain-like"/>
    <property type="match status" value="1"/>
</dbReference>
<comment type="subcellular location">
    <subcellularLocation>
        <location evidence="2">Nucleus</location>
    </subcellularLocation>
</comment>
<dbReference type="CDD" id="cd21133">
    <property type="entry name" value="EVE"/>
    <property type="match status" value="1"/>
</dbReference>
<keyword evidence="5" id="KW-0539">Nucleus</keyword>
<dbReference type="PANTHER" id="PTHR14087:SF7">
    <property type="entry name" value="THYMOCYTE NUCLEAR PROTEIN 1"/>
    <property type="match status" value="1"/>
</dbReference>
<evidence type="ECO:0000256" key="2">
    <source>
        <dbReference type="ARBA" id="ARBA00004123"/>
    </source>
</evidence>
<dbReference type="Pfam" id="PF01878">
    <property type="entry name" value="EVE"/>
    <property type="match status" value="1"/>
</dbReference>
<proteinExistence type="predicted"/>
<dbReference type="Gene3D" id="3.10.590.10">
    <property type="entry name" value="ph1033 like domains"/>
    <property type="match status" value="1"/>
</dbReference>
<evidence type="ECO:0000256" key="6">
    <source>
        <dbReference type="SAM" id="MobiDB-lite"/>
    </source>
</evidence>
<dbReference type="InterPro" id="IPR052181">
    <property type="entry name" value="5hmC_binding"/>
</dbReference>
<evidence type="ECO:0000259" key="7">
    <source>
        <dbReference type="Pfam" id="PF01878"/>
    </source>
</evidence>
<organism evidence="8 9">
    <name type="scientific">Geodia barretti</name>
    <name type="common">Barrett's horny sponge</name>
    <dbReference type="NCBI Taxonomy" id="519541"/>
    <lineage>
        <taxon>Eukaryota</taxon>
        <taxon>Metazoa</taxon>
        <taxon>Porifera</taxon>
        <taxon>Demospongiae</taxon>
        <taxon>Heteroscleromorpha</taxon>
        <taxon>Tetractinellida</taxon>
        <taxon>Astrophorina</taxon>
        <taxon>Geodiidae</taxon>
        <taxon>Geodia</taxon>
    </lineage>
</organism>
<comment type="caution">
    <text evidence="8">The sequence shown here is derived from an EMBL/GenBank/DDBJ whole genome shotgun (WGS) entry which is preliminary data.</text>
</comment>
<comment type="function">
    <text evidence="1">Specifically binds 5-hydroxymethylcytosine (5hmC), suggesting that it acts as a specific reader of 5hmC.</text>
</comment>
<dbReference type="FunFam" id="3.10.590.10:FF:000003">
    <property type="entry name" value="Thymocyte nuclear protein 1"/>
    <property type="match status" value="1"/>
</dbReference>
<evidence type="ECO:0000313" key="8">
    <source>
        <dbReference type="EMBL" id="CAI8030861.1"/>
    </source>
</evidence>
<accession>A0AA35SLM1</accession>
<evidence type="ECO:0000256" key="1">
    <source>
        <dbReference type="ARBA" id="ARBA00002530"/>
    </source>
</evidence>
<protein>
    <recommendedName>
        <fullName evidence="3">Thymocyte nuclear protein 1</fullName>
    </recommendedName>
</protein>
<dbReference type="GO" id="GO:0005634">
    <property type="term" value="C:nucleus"/>
    <property type="evidence" value="ECO:0007669"/>
    <property type="project" value="UniProtKB-SubCell"/>
</dbReference>
<keyword evidence="9" id="KW-1185">Reference proteome</keyword>
<sequence length="157" mass="18053">MAERRYWLMKSEPNAYSFTDLTNEDDSTAEWDGVRNYQARNTMRDDMKQGEGVIFYHSNAKPPGAVGTAVIVREGYPDNTAWDPDSEHPDPKSTPENPIWYMVDIKAVSEFKRFVPLREIKETPGLENMPLVKNSRLSVQPVSKEEWDIILELGMND</sequence>
<feature type="region of interest" description="Disordered" evidence="6">
    <location>
        <begin position="76"/>
        <end position="96"/>
    </location>
</feature>
<gene>
    <name evidence="8" type="ORF">GBAR_LOCUS17511</name>
</gene>
<evidence type="ECO:0000256" key="3">
    <source>
        <dbReference type="ARBA" id="ARBA00014654"/>
    </source>
</evidence>
<dbReference type="EMBL" id="CASHTH010002503">
    <property type="protein sequence ID" value="CAI8030861.1"/>
    <property type="molecule type" value="Genomic_DNA"/>
</dbReference>
<evidence type="ECO:0000313" key="9">
    <source>
        <dbReference type="Proteomes" id="UP001174909"/>
    </source>
</evidence>
<dbReference type="AlphaFoldDB" id="A0AA35SLM1"/>
<dbReference type="PANTHER" id="PTHR14087">
    <property type="entry name" value="THYMOCYTE NUCLEAR PROTEIN 1"/>
    <property type="match status" value="1"/>
</dbReference>
<name>A0AA35SLM1_GEOBA</name>
<dbReference type="Proteomes" id="UP001174909">
    <property type="component" value="Unassembled WGS sequence"/>
</dbReference>
<reference evidence="8" key="1">
    <citation type="submission" date="2023-03" db="EMBL/GenBank/DDBJ databases">
        <authorList>
            <person name="Steffen K."/>
            <person name="Cardenas P."/>
        </authorList>
    </citation>
    <scope>NUCLEOTIDE SEQUENCE</scope>
</reference>
<evidence type="ECO:0000256" key="4">
    <source>
        <dbReference type="ARBA" id="ARBA00022553"/>
    </source>
</evidence>
<feature type="domain" description="EVE" evidence="7">
    <location>
        <begin position="5"/>
        <end position="153"/>
    </location>
</feature>
<evidence type="ECO:0000256" key="5">
    <source>
        <dbReference type="ARBA" id="ARBA00023242"/>
    </source>
</evidence>
<keyword evidence="4" id="KW-0597">Phosphoprotein</keyword>